<keyword evidence="8" id="KW-0862">Zinc</keyword>
<accession>A0ABV8CLP2</accession>
<gene>
    <name evidence="8 9" type="primary">rpmE</name>
    <name evidence="9" type="ORF">ACFOSS_05840</name>
</gene>
<keyword evidence="8" id="KW-0479">Metal-binding</keyword>
<comment type="subunit">
    <text evidence="2 8">Part of the 50S ribosomal subunit.</text>
</comment>
<comment type="similarity">
    <text evidence="1 8">Belongs to the bacterial ribosomal protein bL31 family. Type A subfamily.</text>
</comment>
<dbReference type="PANTHER" id="PTHR33280">
    <property type="entry name" value="50S RIBOSOMAL PROTEIN L31, CHLOROPLASTIC"/>
    <property type="match status" value="1"/>
</dbReference>
<dbReference type="Proteomes" id="UP001595692">
    <property type="component" value="Unassembled WGS sequence"/>
</dbReference>
<sequence>MKEGIHPEYKLINIKCSCGNEFQTRSTGSDLSLDVCSSCHPFFTGKQKIVDTGGRVDRFNKRFGALGTKK</sequence>
<evidence type="ECO:0000256" key="2">
    <source>
        <dbReference type="ARBA" id="ARBA00011838"/>
    </source>
</evidence>
<proteinExistence type="inferred from homology"/>
<keyword evidence="6 8" id="KW-0687">Ribonucleoprotein</keyword>
<evidence type="ECO:0000256" key="7">
    <source>
        <dbReference type="ARBA" id="ARBA00035687"/>
    </source>
</evidence>
<dbReference type="InterPro" id="IPR002150">
    <property type="entry name" value="Ribosomal_bL31"/>
</dbReference>
<feature type="binding site" evidence="8">
    <location>
        <position position="18"/>
    </location>
    <ligand>
        <name>Zn(2+)</name>
        <dbReference type="ChEBI" id="CHEBI:29105"/>
    </ligand>
</feature>
<comment type="caution">
    <text evidence="9">The sequence shown here is derived from an EMBL/GenBank/DDBJ whole genome shotgun (WGS) entry which is preliminary data.</text>
</comment>
<evidence type="ECO:0000256" key="4">
    <source>
        <dbReference type="ARBA" id="ARBA00022884"/>
    </source>
</evidence>
<evidence type="ECO:0000256" key="3">
    <source>
        <dbReference type="ARBA" id="ARBA00022730"/>
    </source>
</evidence>
<dbReference type="InterPro" id="IPR034704">
    <property type="entry name" value="Ribosomal_bL28/bL31-like_sf"/>
</dbReference>
<dbReference type="PRINTS" id="PR01249">
    <property type="entry name" value="RIBOSOMALL31"/>
</dbReference>
<feature type="binding site" evidence="8">
    <location>
        <position position="36"/>
    </location>
    <ligand>
        <name>Zn(2+)</name>
        <dbReference type="ChEBI" id="CHEBI:29105"/>
    </ligand>
</feature>
<evidence type="ECO:0000256" key="5">
    <source>
        <dbReference type="ARBA" id="ARBA00022980"/>
    </source>
</evidence>
<dbReference type="SUPFAM" id="SSF143800">
    <property type="entry name" value="L28p-like"/>
    <property type="match status" value="1"/>
</dbReference>
<dbReference type="InterPro" id="IPR042105">
    <property type="entry name" value="Ribosomal_bL31_sf"/>
</dbReference>
<dbReference type="PANTHER" id="PTHR33280:SF6">
    <property type="entry name" value="LARGE RIBOSOMAL SUBUNIT PROTEIN BL31A"/>
    <property type="match status" value="1"/>
</dbReference>
<keyword evidence="3 8" id="KW-0699">rRNA-binding</keyword>
<comment type="function">
    <text evidence="8">Binds the 23S rRNA.</text>
</comment>
<dbReference type="InterPro" id="IPR027491">
    <property type="entry name" value="Ribosomal_bL31_A"/>
</dbReference>
<evidence type="ECO:0000256" key="8">
    <source>
        <dbReference type="HAMAP-Rule" id="MF_00501"/>
    </source>
</evidence>
<dbReference type="NCBIfam" id="TIGR00105">
    <property type="entry name" value="L31"/>
    <property type="match status" value="1"/>
</dbReference>
<dbReference type="EMBL" id="JBHSAF010000003">
    <property type="protein sequence ID" value="MFC3912986.1"/>
    <property type="molecule type" value="Genomic_DNA"/>
</dbReference>
<dbReference type="RefSeq" id="WP_377151202.1">
    <property type="nucleotide sequence ID" value="NZ_JBHSAF010000003.1"/>
</dbReference>
<comment type="cofactor">
    <cofactor evidence="8">
        <name>Zn(2+)</name>
        <dbReference type="ChEBI" id="CHEBI:29105"/>
    </cofactor>
    <text evidence="8">Binds 1 zinc ion per subunit.</text>
</comment>
<name>A0ABV8CLP2_9GAMM</name>
<evidence type="ECO:0000313" key="10">
    <source>
        <dbReference type="Proteomes" id="UP001595692"/>
    </source>
</evidence>
<reference evidence="10" key="1">
    <citation type="journal article" date="2019" name="Int. J. Syst. Evol. Microbiol.">
        <title>The Global Catalogue of Microorganisms (GCM) 10K type strain sequencing project: providing services to taxonomists for standard genome sequencing and annotation.</title>
        <authorList>
            <consortium name="The Broad Institute Genomics Platform"/>
            <consortium name="The Broad Institute Genome Sequencing Center for Infectious Disease"/>
            <person name="Wu L."/>
            <person name="Ma J."/>
        </authorList>
    </citation>
    <scope>NUCLEOTIDE SEQUENCE [LARGE SCALE GENOMIC DNA]</scope>
    <source>
        <strain evidence="10">CCUG 54939</strain>
    </source>
</reference>
<keyword evidence="10" id="KW-1185">Reference proteome</keyword>
<protein>
    <recommendedName>
        <fullName evidence="7 8">Large ribosomal subunit protein bL31</fullName>
    </recommendedName>
</protein>
<evidence type="ECO:0000313" key="9">
    <source>
        <dbReference type="EMBL" id="MFC3912986.1"/>
    </source>
</evidence>
<dbReference type="PROSITE" id="PS01143">
    <property type="entry name" value="RIBOSOMAL_L31"/>
    <property type="match status" value="1"/>
</dbReference>
<keyword evidence="5 8" id="KW-0689">Ribosomal protein</keyword>
<dbReference type="Pfam" id="PF01197">
    <property type="entry name" value="Ribosomal_L31"/>
    <property type="match status" value="1"/>
</dbReference>
<dbReference type="GO" id="GO:0005840">
    <property type="term" value="C:ribosome"/>
    <property type="evidence" value="ECO:0007669"/>
    <property type="project" value="UniProtKB-KW"/>
</dbReference>
<dbReference type="NCBIfam" id="NF000612">
    <property type="entry name" value="PRK00019.1"/>
    <property type="match status" value="1"/>
</dbReference>
<feature type="binding site" evidence="8">
    <location>
        <position position="16"/>
    </location>
    <ligand>
        <name>Zn(2+)</name>
        <dbReference type="ChEBI" id="CHEBI:29105"/>
    </ligand>
</feature>
<dbReference type="HAMAP" id="MF_00501">
    <property type="entry name" value="Ribosomal_bL31_1"/>
    <property type="match status" value="1"/>
</dbReference>
<dbReference type="Gene3D" id="4.10.830.30">
    <property type="entry name" value="Ribosomal protein L31"/>
    <property type="match status" value="1"/>
</dbReference>
<dbReference type="NCBIfam" id="NF001809">
    <property type="entry name" value="PRK00528.1"/>
    <property type="match status" value="1"/>
</dbReference>
<evidence type="ECO:0000256" key="1">
    <source>
        <dbReference type="ARBA" id="ARBA00009296"/>
    </source>
</evidence>
<feature type="binding site" evidence="8">
    <location>
        <position position="39"/>
    </location>
    <ligand>
        <name>Zn(2+)</name>
        <dbReference type="ChEBI" id="CHEBI:29105"/>
    </ligand>
</feature>
<organism evidence="9 10">
    <name type="scientific">Pseudaeromonas sharmana</name>
    <dbReference type="NCBI Taxonomy" id="328412"/>
    <lineage>
        <taxon>Bacteria</taxon>
        <taxon>Pseudomonadati</taxon>
        <taxon>Pseudomonadota</taxon>
        <taxon>Gammaproteobacteria</taxon>
        <taxon>Aeromonadales</taxon>
        <taxon>Aeromonadaceae</taxon>
        <taxon>Pseudaeromonas</taxon>
    </lineage>
</organism>
<keyword evidence="4 8" id="KW-0694">RNA-binding</keyword>
<evidence type="ECO:0000256" key="6">
    <source>
        <dbReference type="ARBA" id="ARBA00023274"/>
    </source>
</evidence>